<dbReference type="InterPro" id="IPR029044">
    <property type="entry name" value="Nucleotide-diphossugar_trans"/>
</dbReference>
<dbReference type="GO" id="GO:0005794">
    <property type="term" value="C:Golgi apparatus"/>
    <property type="evidence" value="ECO:0007669"/>
    <property type="project" value="TreeGrafter"/>
</dbReference>
<name>A0A9P7F4E7_9AGAM</name>
<evidence type="ECO:0000256" key="1">
    <source>
        <dbReference type="ARBA" id="ARBA00007677"/>
    </source>
</evidence>
<gene>
    <name evidence="4" type="ORF">F5147DRAFT_746449</name>
</gene>
<evidence type="ECO:0000313" key="5">
    <source>
        <dbReference type="Proteomes" id="UP000823399"/>
    </source>
</evidence>
<evidence type="ECO:0000313" key="4">
    <source>
        <dbReference type="EMBL" id="KAG2105502.1"/>
    </source>
</evidence>
<dbReference type="AlphaFoldDB" id="A0A9P7F4E7"/>
<organism evidence="4 5">
    <name type="scientific">Suillus discolor</name>
    <dbReference type="NCBI Taxonomy" id="1912936"/>
    <lineage>
        <taxon>Eukaryota</taxon>
        <taxon>Fungi</taxon>
        <taxon>Dikarya</taxon>
        <taxon>Basidiomycota</taxon>
        <taxon>Agaricomycotina</taxon>
        <taxon>Agaricomycetes</taxon>
        <taxon>Agaricomycetidae</taxon>
        <taxon>Boletales</taxon>
        <taxon>Suillineae</taxon>
        <taxon>Suillaceae</taxon>
        <taxon>Suillus</taxon>
    </lineage>
</organism>
<keyword evidence="5" id="KW-1185">Reference proteome</keyword>
<dbReference type="RefSeq" id="XP_041291256.1">
    <property type="nucleotide sequence ID" value="XM_041439845.1"/>
</dbReference>
<protein>
    <submittedName>
        <fullName evidence="4">Glycosyltransferase family 15 protein</fullName>
    </submittedName>
</protein>
<dbReference type="GO" id="GO:0000032">
    <property type="term" value="P:cell wall mannoprotein biosynthetic process"/>
    <property type="evidence" value="ECO:0007669"/>
    <property type="project" value="TreeGrafter"/>
</dbReference>
<dbReference type="GO" id="GO:0000026">
    <property type="term" value="F:alpha-1,2-mannosyltransferase activity"/>
    <property type="evidence" value="ECO:0007669"/>
    <property type="project" value="TreeGrafter"/>
</dbReference>
<accession>A0A9P7F4E7</accession>
<sequence>MMTPMRYILLVLGVIISIHYIMSFTYEEYGKATFISNIAEKWTGPKSNPLYKIPVPDEYCKPDSPMHLQDRKANASIVVLVRNSELWGIMSSMKQLEDRFNRKFQYPYVFLNDEPFTQSFQDHIRALTNATVEFGLIPSDHWHQPSWIDEERASKSRDDMVKNDVIYGGRYRNMCRFNSGFFYRHELLQKYRYYWRVEPDIQLFCDVDYDPFLMMQDQKKVYGFTIAISEIPATIPTLWDVVKSFIDANPDSVTPGNAMEFLSDDGGESYSLCHFWSNFEIADLDFWRGEAYSKFFEYLDEQGGFYYERWGDAPVHSIGAALFAKKEQIHFFNDIGYQHDPFEHCPQGDVHTKGKCWCDPDESVDYQIYSCLDRYDKLFS</sequence>
<dbReference type="SUPFAM" id="SSF53448">
    <property type="entry name" value="Nucleotide-diphospho-sugar transferases"/>
    <property type="match status" value="1"/>
</dbReference>
<dbReference type="PANTHER" id="PTHR31121:SF6">
    <property type="entry name" value="ALPHA-1,2 MANNOSYLTRANSFERASE KTR1"/>
    <property type="match status" value="1"/>
</dbReference>
<reference evidence="4" key="1">
    <citation type="journal article" date="2020" name="New Phytol.">
        <title>Comparative genomics reveals dynamic genome evolution in host specialist ectomycorrhizal fungi.</title>
        <authorList>
            <person name="Lofgren L.A."/>
            <person name="Nguyen N.H."/>
            <person name="Vilgalys R."/>
            <person name="Ruytinx J."/>
            <person name="Liao H.L."/>
            <person name="Branco S."/>
            <person name="Kuo A."/>
            <person name="LaButti K."/>
            <person name="Lipzen A."/>
            <person name="Andreopoulos W."/>
            <person name="Pangilinan J."/>
            <person name="Riley R."/>
            <person name="Hundley H."/>
            <person name="Na H."/>
            <person name="Barry K."/>
            <person name="Grigoriev I.V."/>
            <person name="Stajich J.E."/>
            <person name="Kennedy P.G."/>
        </authorList>
    </citation>
    <scope>NUCLEOTIDE SEQUENCE</scope>
    <source>
        <strain evidence="4">FC423</strain>
    </source>
</reference>
<comment type="similarity">
    <text evidence="1">Belongs to the glycosyltransferase 15 family.</text>
</comment>
<dbReference type="Gene3D" id="3.90.550.10">
    <property type="entry name" value="Spore Coat Polysaccharide Biosynthesis Protein SpsA, Chain A"/>
    <property type="match status" value="1"/>
</dbReference>
<proteinExistence type="inferred from homology"/>
<evidence type="ECO:0000256" key="2">
    <source>
        <dbReference type="ARBA" id="ARBA00022679"/>
    </source>
</evidence>
<feature type="active site" description="Nucleophile" evidence="3">
    <location>
        <position position="280"/>
    </location>
</feature>
<dbReference type="PIRSF" id="PIRSF018153">
    <property type="entry name" value="Glyco_trans_15"/>
    <property type="match status" value="1"/>
</dbReference>
<dbReference type="OrthoDB" id="439943at2759"/>
<evidence type="ECO:0000256" key="3">
    <source>
        <dbReference type="PIRSR" id="PIRSR018153-1"/>
    </source>
</evidence>
<dbReference type="GeneID" id="64702104"/>
<keyword evidence="2" id="KW-0808">Transferase</keyword>
<dbReference type="Pfam" id="PF01793">
    <property type="entry name" value="Glyco_transf_15"/>
    <property type="match status" value="1"/>
</dbReference>
<dbReference type="GO" id="GO:0016020">
    <property type="term" value="C:membrane"/>
    <property type="evidence" value="ECO:0007669"/>
    <property type="project" value="InterPro"/>
</dbReference>
<dbReference type="GO" id="GO:0006487">
    <property type="term" value="P:protein N-linked glycosylation"/>
    <property type="evidence" value="ECO:0007669"/>
    <property type="project" value="TreeGrafter"/>
</dbReference>
<dbReference type="FunFam" id="3.90.550.10:FF:000051">
    <property type="entry name" value="Alpha-1,2-mannosyltransferase (Ktr4)"/>
    <property type="match status" value="1"/>
</dbReference>
<dbReference type="InterPro" id="IPR002685">
    <property type="entry name" value="Glyco_trans_15"/>
</dbReference>
<dbReference type="Proteomes" id="UP000823399">
    <property type="component" value="Unassembled WGS sequence"/>
</dbReference>
<dbReference type="EMBL" id="JABBWM010000038">
    <property type="protein sequence ID" value="KAG2105502.1"/>
    <property type="molecule type" value="Genomic_DNA"/>
</dbReference>
<comment type="caution">
    <text evidence="4">The sequence shown here is derived from an EMBL/GenBank/DDBJ whole genome shotgun (WGS) entry which is preliminary data.</text>
</comment>
<dbReference type="PANTHER" id="PTHR31121">
    <property type="entry name" value="ALPHA-1,2 MANNOSYLTRANSFERASE KTR1"/>
    <property type="match status" value="1"/>
</dbReference>